<evidence type="ECO:0000256" key="1">
    <source>
        <dbReference type="ARBA" id="ARBA00008894"/>
    </source>
</evidence>
<organism evidence="10 11">
    <name type="scientific">Gossypium australe</name>
    <dbReference type="NCBI Taxonomy" id="47621"/>
    <lineage>
        <taxon>Eukaryota</taxon>
        <taxon>Viridiplantae</taxon>
        <taxon>Streptophyta</taxon>
        <taxon>Embryophyta</taxon>
        <taxon>Tracheophyta</taxon>
        <taxon>Spermatophyta</taxon>
        <taxon>Magnoliopsida</taxon>
        <taxon>eudicotyledons</taxon>
        <taxon>Gunneridae</taxon>
        <taxon>Pentapetalae</taxon>
        <taxon>rosids</taxon>
        <taxon>malvids</taxon>
        <taxon>Malvales</taxon>
        <taxon>Malvaceae</taxon>
        <taxon>Malvoideae</taxon>
        <taxon>Gossypium</taxon>
    </lineage>
</organism>
<keyword evidence="2" id="KW-0433">Leucine-rich repeat</keyword>
<dbReference type="Gene3D" id="1.10.10.10">
    <property type="entry name" value="Winged helix-like DNA-binding domain superfamily/Winged helix DNA-binding domain"/>
    <property type="match status" value="1"/>
</dbReference>
<dbReference type="FunFam" id="1.10.8.430:FF:000003">
    <property type="entry name" value="Probable disease resistance protein At5g66910"/>
    <property type="match status" value="2"/>
</dbReference>
<evidence type="ECO:0000313" key="10">
    <source>
        <dbReference type="EMBL" id="KAA3478440.1"/>
    </source>
</evidence>
<reference evidence="11" key="1">
    <citation type="journal article" date="2019" name="Plant Biotechnol. J.">
        <title>Genome sequencing of the Australian wild diploid species Gossypium australe highlights disease resistance and delayed gland morphogenesis.</title>
        <authorList>
            <person name="Cai Y."/>
            <person name="Cai X."/>
            <person name="Wang Q."/>
            <person name="Wang P."/>
            <person name="Zhang Y."/>
            <person name="Cai C."/>
            <person name="Xu Y."/>
            <person name="Wang K."/>
            <person name="Zhou Z."/>
            <person name="Wang C."/>
            <person name="Geng S."/>
            <person name="Li B."/>
            <person name="Dong Q."/>
            <person name="Hou Y."/>
            <person name="Wang H."/>
            <person name="Ai P."/>
            <person name="Liu Z."/>
            <person name="Yi F."/>
            <person name="Sun M."/>
            <person name="An G."/>
            <person name="Cheng J."/>
            <person name="Zhang Y."/>
            <person name="Shi Q."/>
            <person name="Xie Y."/>
            <person name="Shi X."/>
            <person name="Chang Y."/>
            <person name="Huang F."/>
            <person name="Chen Y."/>
            <person name="Hong S."/>
            <person name="Mi L."/>
            <person name="Sun Q."/>
            <person name="Zhang L."/>
            <person name="Zhou B."/>
            <person name="Peng R."/>
            <person name="Zhang X."/>
            <person name="Liu F."/>
        </authorList>
    </citation>
    <scope>NUCLEOTIDE SEQUENCE [LARGE SCALE GENOMIC DNA]</scope>
    <source>
        <strain evidence="11">cv. PA1801</strain>
    </source>
</reference>
<evidence type="ECO:0000256" key="3">
    <source>
        <dbReference type="ARBA" id="ARBA00022737"/>
    </source>
</evidence>
<dbReference type="InterPro" id="IPR002182">
    <property type="entry name" value="NB-ARC"/>
</dbReference>
<dbReference type="InterPro" id="IPR003591">
    <property type="entry name" value="Leu-rich_rpt_typical-subtyp"/>
</dbReference>
<evidence type="ECO:0000313" key="11">
    <source>
        <dbReference type="Proteomes" id="UP000325315"/>
    </source>
</evidence>
<evidence type="ECO:0000256" key="6">
    <source>
        <dbReference type="ARBA" id="ARBA00022840"/>
    </source>
</evidence>
<protein>
    <submittedName>
        <fullName evidence="10">Putative disease resistance protein</fullName>
    </submittedName>
</protein>
<dbReference type="FunFam" id="3.40.50.300:FF:001091">
    <property type="entry name" value="Probable disease resistance protein At1g61300"/>
    <property type="match status" value="1"/>
</dbReference>
<dbReference type="FunFam" id="1.10.10.10:FF:000322">
    <property type="entry name" value="Probable disease resistance protein At1g63360"/>
    <property type="match status" value="1"/>
</dbReference>
<dbReference type="PANTHER" id="PTHR33463:SF220">
    <property type="entry name" value="NB-ARC DOMAIN-CONTAINING PROTEIN"/>
    <property type="match status" value="1"/>
</dbReference>
<feature type="domain" description="Disease resistance protein At4g27190-like leucine-rich repeats" evidence="9">
    <location>
        <begin position="1096"/>
        <end position="1217"/>
    </location>
</feature>
<dbReference type="Gene3D" id="3.80.10.10">
    <property type="entry name" value="Ribonuclease Inhibitor"/>
    <property type="match status" value="3"/>
</dbReference>
<sequence length="1677" mass="191150">MGNCCSVQIGLENFIIRGLDSIAGHANYICKLKQTLPALSAALQELRAQRNDVQRQVAVAEQRLLKRLERVQLWLSKAETMIIEAERVVEDGPQQMNNLYLGGCASKSCLSSYKFGKKVAKMLQEINDHMSKGAFEKVAEKQPATSVVVRPEEQPIALESTIQKVWSCIVDKDVGVIGLYGLGDIYGVLRNKRFVVLLDDLWKRVDLNQVGIPKPSQENGSKLIFTTRSLEVCGEMGAGKKIKVECLESEKAWELFQDKVGHETLNSHPDIPNLAKQVAERCGGLPLALITIGRAMACKTTPGEWKYAIEMLKRSALPKMEEERLTEYWFCEGLLNEFDRISEAQMQGDYIISSLLSACLLERGGEIGGEDCVKMHDVIRDMALWIACEPEATEELTQEAKLEMKIMGNCCSVQCSFENFLLRGWDFIVGHANYVCKLKQTLPTLSAALEELRAQRDDVLRKVDVAEQRLLKRLERVQLWLSKAETMIIEAEKLVADGPQQMNNLYLGGCASKSCLSSYKFGKKVAEMLLEINNHMSKGAFEKVAEDQPAASVVVRPVEQTVALESTIQKVWSCIVENDVGIIGLYGLGGVGKTTLLTKLNNKFSTTPNYFEVVIWALVSKDYDVEKIQDRIGENVGFSDGSWKNKSADQKAIDIYGILSNKRFVVLLDDLWQRVDLNQVGIPKPSQENGSKLIFTTRSLEICGEMGAIRKIKVECLEPEKAWELFQEKVGDETLNSHPDIPNLAKQVAERCGGLPLALITIGRAMACKTTLEEWNYAIEMLKRCALPKMENELLDKFDRINEAQMQGGDIISSLLNACLLERDGEYCVKMHDVIRDMALWITRKFEATENKFFVKAGAQLFEEPDVKAWKRVKRMSVMKNEIQLLKETPKCPNLRTLFLSNNNLKVISDGFFQFIPHLTVLDLSENYYLRALPKGISQLVSLECIDLSWTGISELPMELKSLTKLKMLDLSYMSDLENIPQYLVSSFSKLQIFRLWFKRLLLQNKGYPNEDNVLNEGHEKLIEELKGLQRLNILSTPIKSMFCLERFLSFDLFRRRTQALQLIDFREPEMFDVLCLENLERLETLQFLDCGIMEIKMEKLSTWVSSSTNSTSCFHALSTVQIFHCKKLRDMTWLILAPNLRNLDITGCYEMEEILSEEKLGEVAGVIGISYPKPFLKLETLDLRHLPKLKSIYRNALPFPCLKHILIKYCEELKKLPLNSDSAKGNLLSIKGSKGWWARVEWENEVTRAAFLPSFKLFYDNFPNATMKCCLLYCCLCLEDYCIPKKRLVEQWFCEVLLNGFDRISEAQMQGDHIIYSLISACLLESVGEIDGEDCVKMHDVIRDMALWIIREFEATENNIFWKNRNVKAWENIKRMSVMENKIEVLKETPKCPNLRTLFLSQNELQVISDGFFQFIPHPTVLDLSGNLLLRALPVGISQLVCLECFDLSYTGIEELPTELKSLTKLKMLDLNNVLYGGNEKLMVELKGLQHLKMLSIPIKNMFCLERFLNTNLFLRWTQALQLCDFRESKIFNILCLKNLECLQTLSFSNCENMEEMKMEKLLINASCYHTLSTVEIYECDKVKDMSSLILAPNLRNLKIYLCDKMEEILNEGKLGEVAGVIGIPYAKPFLKLETLLLILATKVEEHILGCPTLSMSKTYSYKWLPRTEEAFSQLR</sequence>
<keyword evidence="11" id="KW-1185">Reference proteome</keyword>
<feature type="coiled-coil region" evidence="7">
    <location>
        <begin position="442"/>
        <end position="469"/>
    </location>
</feature>
<dbReference type="EMBL" id="SMMG02000004">
    <property type="protein sequence ID" value="KAA3478440.1"/>
    <property type="molecule type" value="Genomic_DNA"/>
</dbReference>
<gene>
    <name evidence="10" type="ORF">EPI10_012241</name>
</gene>
<evidence type="ECO:0000256" key="5">
    <source>
        <dbReference type="ARBA" id="ARBA00022821"/>
    </source>
</evidence>
<dbReference type="Proteomes" id="UP000325315">
    <property type="component" value="Unassembled WGS sequence"/>
</dbReference>
<keyword evidence="7" id="KW-0175">Coiled coil</keyword>
<dbReference type="InterPro" id="IPR036388">
    <property type="entry name" value="WH-like_DNA-bd_sf"/>
</dbReference>
<dbReference type="Gene3D" id="1.10.8.430">
    <property type="entry name" value="Helical domain of apoptotic protease-activating factors"/>
    <property type="match status" value="2"/>
</dbReference>
<dbReference type="Pfam" id="PF23247">
    <property type="entry name" value="LRR_RPS2"/>
    <property type="match status" value="1"/>
</dbReference>
<dbReference type="Gene3D" id="3.40.50.300">
    <property type="entry name" value="P-loop containing nucleotide triphosphate hydrolases"/>
    <property type="match status" value="2"/>
</dbReference>
<evidence type="ECO:0000256" key="2">
    <source>
        <dbReference type="ARBA" id="ARBA00022614"/>
    </source>
</evidence>
<dbReference type="InterPro" id="IPR027417">
    <property type="entry name" value="P-loop_NTPase"/>
</dbReference>
<keyword evidence="4" id="KW-0547">Nucleotide-binding</keyword>
<dbReference type="OrthoDB" id="664960at2759"/>
<dbReference type="InterPro" id="IPR057135">
    <property type="entry name" value="At4g27190-like_LRR"/>
</dbReference>
<keyword evidence="3" id="KW-0677">Repeat</keyword>
<dbReference type="GO" id="GO:0043531">
    <property type="term" value="F:ADP binding"/>
    <property type="evidence" value="ECO:0007669"/>
    <property type="project" value="InterPro"/>
</dbReference>
<dbReference type="SUPFAM" id="SSF52058">
    <property type="entry name" value="L domain-like"/>
    <property type="match status" value="2"/>
</dbReference>
<dbReference type="PROSITE" id="PS51450">
    <property type="entry name" value="LRR"/>
    <property type="match status" value="2"/>
</dbReference>
<evidence type="ECO:0000256" key="7">
    <source>
        <dbReference type="SAM" id="Coils"/>
    </source>
</evidence>
<feature type="domain" description="NB-ARC" evidence="8">
    <location>
        <begin position="184"/>
        <end position="265"/>
    </location>
</feature>
<dbReference type="InterPro" id="IPR050905">
    <property type="entry name" value="Plant_NBS-LRR"/>
</dbReference>
<comment type="caution">
    <text evidence="10">The sequence shown here is derived from an EMBL/GenBank/DDBJ whole genome shotgun (WGS) entry which is preliminary data.</text>
</comment>
<dbReference type="SUPFAM" id="SSF52540">
    <property type="entry name" value="P-loop containing nucleoside triphosphate hydrolases"/>
    <property type="match status" value="2"/>
</dbReference>
<evidence type="ECO:0000259" key="9">
    <source>
        <dbReference type="Pfam" id="PF23247"/>
    </source>
</evidence>
<dbReference type="InterPro" id="IPR032675">
    <property type="entry name" value="LRR_dom_sf"/>
</dbReference>
<evidence type="ECO:0000259" key="8">
    <source>
        <dbReference type="Pfam" id="PF00931"/>
    </source>
</evidence>
<dbReference type="GO" id="GO:0005524">
    <property type="term" value="F:ATP binding"/>
    <property type="evidence" value="ECO:0007669"/>
    <property type="project" value="UniProtKB-KW"/>
</dbReference>
<dbReference type="InterPro" id="IPR042197">
    <property type="entry name" value="Apaf_helical"/>
</dbReference>
<proteinExistence type="inferred from homology"/>
<keyword evidence="5" id="KW-0611">Plant defense</keyword>
<name>A0A5B6WA53_9ROSI</name>
<dbReference type="SMART" id="SM00369">
    <property type="entry name" value="LRR_TYP"/>
    <property type="match status" value="4"/>
</dbReference>
<dbReference type="InterPro" id="IPR001611">
    <property type="entry name" value="Leu-rich_rpt"/>
</dbReference>
<dbReference type="PRINTS" id="PR00364">
    <property type="entry name" value="DISEASERSIST"/>
</dbReference>
<dbReference type="GO" id="GO:0006952">
    <property type="term" value="P:defense response"/>
    <property type="evidence" value="ECO:0007669"/>
    <property type="project" value="UniProtKB-KW"/>
</dbReference>
<evidence type="ECO:0000256" key="4">
    <source>
        <dbReference type="ARBA" id="ARBA00022741"/>
    </source>
</evidence>
<dbReference type="Pfam" id="PF00931">
    <property type="entry name" value="NB-ARC"/>
    <property type="match status" value="2"/>
</dbReference>
<feature type="coiled-coil region" evidence="7">
    <location>
        <begin position="36"/>
        <end position="63"/>
    </location>
</feature>
<comment type="similarity">
    <text evidence="1">Belongs to the disease resistance NB-LRR family.</text>
</comment>
<dbReference type="Pfam" id="PF13855">
    <property type="entry name" value="LRR_8"/>
    <property type="match status" value="2"/>
</dbReference>
<feature type="domain" description="NB-ARC" evidence="8">
    <location>
        <begin position="565"/>
        <end position="735"/>
    </location>
</feature>
<keyword evidence="6" id="KW-0067">ATP-binding</keyword>
<accession>A0A5B6WA53</accession>
<dbReference type="PANTHER" id="PTHR33463">
    <property type="entry name" value="NB-ARC DOMAIN-CONTAINING PROTEIN-RELATED"/>
    <property type="match status" value="1"/>
</dbReference>